<feature type="transmembrane region" description="Helical" evidence="7">
    <location>
        <begin position="451"/>
        <end position="470"/>
    </location>
</feature>
<keyword evidence="3 7" id="KW-0812">Transmembrane</keyword>
<dbReference type="GO" id="GO:0022857">
    <property type="term" value="F:transmembrane transporter activity"/>
    <property type="evidence" value="ECO:0007669"/>
    <property type="project" value="TreeGrafter"/>
</dbReference>
<feature type="domain" description="MacB-like periplasmic core" evidence="9">
    <location>
        <begin position="213"/>
        <end position="334"/>
    </location>
</feature>
<dbReference type="InterPro" id="IPR003838">
    <property type="entry name" value="ABC3_permease_C"/>
</dbReference>
<evidence type="ECO:0000256" key="7">
    <source>
        <dbReference type="SAM" id="Phobius"/>
    </source>
</evidence>
<evidence type="ECO:0000256" key="2">
    <source>
        <dbReference type="ARBA" id="ARBA00022475"/>
    </source>
</evidence>
<feature type="domain" description="ABC3 transporter permease C-terminal" evidence="8">
    <location>
        <begin position="3"/>
        <end position="101"/>
    </location>
</feature>
<name>A0A644ZIA6_9ZZZZ</name>
<comment type="subcellular location">
    <subcellularLocation>
        <location evidence="1">Cell membrane</location>
        <topology evidence="1">Multi-pass membrane protein</topology>
    </subcellularLocation>
</comment>
<organism evidence="10">
    <name type="scientific">bioreactor metagenome</name>
    <dbReference type="NCBI Taxonomy" id="1076179"/>
    <lineage>
        <taxon>unclassified sequences</taxon>
        <taxon>metagenomes</taxon>
        <taxon>ecological metagenomes</taxon>
    </lineage>
</organism>
<feature type="transmembrane region" description="Helical" evidence="7">
    <location>
        <begin position="419"/>
        <end position="439"/>
    </location>
</feature>
<evidence type="ECO:0008006" key="11">
    <source>
        <dbReference type="Google" id="ProtNLM"/>
    </source>
</evidence>
<gene>
    <name evidence="10" type="ORF">SDC9_87254</name>
</gene>
<feature type="transmembrane region" description="Helical" evidence="7">
    <location>
        <begin position="71"/>
        <end position="97"/>
    </location>
</feature>
<dbReference type="PANTHER" id="PTHR30572:SF4">
    <property type="entry name" value="ABC TRANSPORTER PERMEASE YTRF"/>
    <property type="match status" value="1"/>
</dbReference>
<evidence type="ECO:0000256" key="4">
    <source>
        <dbReference type="ARBA" id="ARBA00022989"/>
    </source>
</evidence>
<protein>
    <recommendedName>
        <fullName evidence="11">ABC3 transporter permease protein domain-containing protein</fullName>
    </recommendedName>
</protein>
<dbReference type="AlphaFoldDB" id="A0A644ZIA6"/>
<feature type="transmembrane region" description="Helical" evidence="7">
    <location>
        <begin position="40"/>
        <end position="59"/>
    </location>
</feature>
<evidence type="ECO:0000259" key="8">
    <source>
        <dbReference type="Pfam" id="PF02687"/>
    </source>
</evidence>
<dbReference type="EMBL" id="VSSQ01009063">
    <property type="protein sequence ID" value="MPM40610.1"/>
    <property type="molecule type" value="Genomic_DNA"/>
</dbReference>
<comment type="caution">
    <text evidence="10">The sequence shown here is derived from an EMBL/GenBank/DDBJ whole genome shotgun (WGS) entry which is preliminary data.</text>
</comment>
<dbReference type="InterPro" id="IPR025857">
    <property type="entry name" value="MacB_PCD"/>
</dbReference>
<comment type="similarity">
    <text evidence="6">Belongs to the ABC-4 integral membrane protein family.</text>
</comment>
<feature type="domain" description="ABC3 transporter permease C-terminal" evidence="8">
    <location>
        <begin position="370"/>
        <end position="481"/>
    </location>
</feature>
<reference evidence="10" key="1">
    <citation type="submission" date="2019-08" db="EMBL/GenBank/DDBJ databases">
        <authorList>
            <person name="Kucharzyk K."/>
            <person name="Murdoch R.W."/>
            <person name="Higgins S."/>
            <person name="Loffler F."/>
        </authorList>
    </citation>
    <scope>NUCLEOTIDE SEQUENCE</scope>
</reference>
<feature type="transmembrane region" description="Helical" evidence="7">
    <location>
        <begin position="122"/>
        <end position="142"/>
    </location>
</feature>
<evidence type="ECO:0000256" key="6">
    <source>
        <dbReference type="ARBA" id="ARBA00038076"/>
    </source>
</evidence>
<dbReference type="GO" id="GO:0005886">
    <property type="term" value="C:plasma membrane"/>
    <property type="evidence" value="ECO:0007669"/>
    <property type="project" value="UniProtKB-SubCell"/>
</dbReference>
<sequence>MLALVTMHGFQERKNIAMKRSLGSTEAEIELEYFLQYLRLSVPANVLSVILVYLFLILVQSQFNIISYLSPATIVTMLPLTVLLGPTCSFLPLFFILKYEPMAVVSGDKSMKWWIFDIRRDLVWATFLVVIAVVTYSSLTALKDMNVVDNQIRQAGFDRVTLESIRNTGQDHLPPVYLQIVENLGIDAKGLAWQGTVPQASLWQEQEKYIADLSLCQGDTLNAQRLNLLHGNWIQTPQEVVLGNQLATVLFETPQLALGQILRFQPQGSPYTVVGVVDTKEELERPNLINPNTTVYMSSQAIDSNIWKEVLKPLIILRSEDFNRIQDARAALQNWLNQSSVPLLKIKEKLNDLEQTRQLQKTFLYTVWMFISLEVLQIGIAVLSFTLIRTRELARKVAIQRSLGATQAQIARAIFIESIWPFLPAALLGCIFGFAMFAVDQGISQVYLRDYLVTLIPIVVSMLLCILAAWQPAQRFAKIPPANLK</sequence>
<dbReference type="InterPro" id="IPR050250">
    <property type="entry name" value="Macrolide_Exporter_MacB"/>
</dbReference>
<evidence type="ECO:0000256" key="3">
    <source>
        <dbReference type="ARBA" id="ARBA00022692"/>
    </source>
</evidence>
<dbReference type="Pfam" id="PF12704">
    <property type="entry name" value="MacB_PCD"/>
    <property type="match status" value="1"/>
</dbReference>
<dbReference type="Pfam" id="PF02687">
    <property type="entry name" value="FtsX"/>
    <property type="match status" value="2"/>
</dbReference>
<dbReference type="PANTHER" id="PTHR30572">
    <property type="entry name" value="MEMBRANE COMPONENT OF TRANSPORTER-RELATED"/>
    <property type="match status" value="1"/>
</dbReference>
<evidence type="ECO:0000313" key="10">
    <source>
        <dbReference type="EMBL" id="MPM40610.1"/>
    </source>
</evidence>
<keyword evidence="4 7" id="KW-1133">Transmembrane helix</keyword>
<proteinExistence type="inferred from homology"/>
<evidence type="ECO:0000256" key="5">
    <source>
        <dbReference type="ARBA" id="ARBA00023136"/>
    </source>
</evidence>
<keyword evidence="5 7" id="KW-0472">Membrane</keyword>
<accession>A0A644ZIA6</accession>
<feature type="transmembrane region" description="Helical" evidence="7">
    <location>
        <begin position="363"/>
        <end position="388"/>
    </location>
</feature>
<keyword evidence="2" id="KW-1003">Cell membrane</keyword>
<evidence type="ECO:0000259" key="9">
    <source>
        <dbReference type="Pfam" id="PF12704"/>
    </source>
</evidence>
<evidence type="ECO:0000256" key="1">
    <source>
        <dbReference type="ARBA" id="ARBA00004651"/>
    </source>
</evidence>